<dbReference type="EMBL" id="CP042593">
    <property type="protein sequence ID" value="QED46763.1"/>
    <property type="molecule type" value="Genomic_DNA"/>
</dbReference>
<sequence>MSQQTGRRKVIKANEITIFANRVIVRTDRRRTDRRTDRRRTDRRTDRRRTDCRRRRSDFCCRRRCFCRGFFF</sequence>
<evidence type="ECO:0000313" key="2">
    <source>
        <dbReference type="Proteomes" id="UP000321555"/>
    </source>
</evidence>
<dbReference type="KEGG" id="bda:FSZ17_05425"/>
<protein>
    <submittedName>
        <fullName evidence="1">Uncharacterized protein</fullName>
    </submittedName>
</protein>
<reference evidence="2" key="1">
    <citation type="submission" date="2019-08" db="EMBL/GenBank/DDBJ databases">
        <authorList>
            <person name="Zheng X."/>
        </authorList>
    </citation>
    <scope>NUCLEOTIDE SEQUENCE [LARGE SCALE GENOMIC DNA]</scope>
    <source>
        <strain evidence="2">FJAT-25496</strain>
    </source>
</reference>
<organism evidence="1 2">
    <name type="scientific">Cytobacillus dafuensis</name>
    <name type="common">Bacillus dafuensis</name>
    <dbReference type="NCBI Taxonomy" id="1742359"/>
    <lineage>
        <taxon>Bacteria</taxon>
        <taxon>Bacillati</taxon>
        <taxon>Bacillota</taxon>
        <taxon>Bacilli</taxon>
        <taxon>Bacillales</taxon>
        <taxon>Bacillaceae</taxon>
        <taxon>Cytobacillus</taxon>
    </lineage>
</organism>
<dbReference type="Proteomes" id="UP000321555">
    <property type="component" value="Chromosome"/>
</dbReference>
<keyword evidence="2" id="KW-1185">Reference proteome</keyword>
<proteinExistence type="predicted"/>
<gene>
    <name evidence="1" type="ORF">FSZ17_05425</name>
</gene>
<name>A0A5B8Z3B0_CYTDA</name>
<dbReference type="AlphaFoldDB" id="A0A5B8Z3B0"/>
<accession>A0A5B8Z3B0</accession>
<evidence type="ECO:0000313" key="1">
    <source>
        <dbReference type="EMBL" id="QED46763.1"/>
    </source>
</evidence>